<dbReference type="InterPro" id="IPR043459">
    <property type="entry name" value="NFD6/NOXY2-like"/>
</dbReference>
<accession>A0A9D5BAY2</accession>
<dbReference type="PANTHER" id="PTHR33156">
    <property type="entry name" value="OS02G0230000 PROTEIN"/>
    <property type="match status" value="1"/>
</dbReference>
<dbReference type="GO" id="GO:0005739">
    <property type="term" value="C:mitochondrion"/>
    <property type="evidence" value="ECO:0007669"/>
    <property type="project" value="TreeGrafter"/>
</dbReference>
<sequence>MASNCCRKSLQIASSSAKTLISRRSPLPSSSSNANKFNASASSFHASPHKRSFSSSWLPVQLAGAQVSLTPLHSATASALFTSLLSLHNNNWGCLSEGLTCYSVLNFCNHFNTIHPVSLANVVGEAMGSSTTLPVLIWGKDPYQLFGTIVVFD</sequence>
<dbReference type="Proteomes" id="UP001058974">
    <property type="component" value="Chromosome 2"/>
</dbReference>
<protein>
    <submittedName>
        <fullName evidence="1">Uncharacterized protein</fullName>
    </submittedName>
</protein>
<dbReference type="Gramene" id="Psat02G0318400-T1">
    <property type="protein sequence ID" value="KAI5436955.1"/>
    <property type="gene ID" value="KIW84_023184"/>
</dbReference>
<organism evidence="1 2">
    <name type="scientific">Pisum sativum</name>
    <name type="common">Garden pea</name>
    <name type="synonym">Lathyrus oleraceus</name>
    <dbReference type="NCBI Taxonomy" id="3888"/>
    <lineage>
        <taxon>Eukaryota</taxon>
        <taxon>Viridiplantae</taxon>
        <taxon>Streptophyta</taxon>
        <taxon>Embryophyta</taxon>
        <taxon>Tracheophyta</taxon>
        <taxon>Spermatophyta</taxon>
        <taxon>Magnoliopsida</taxon>
        <taxon>eudicotyledons</taxon>
        <taxon>Gunneridae</taxon>
        <taxon>Pentapetalae</taxon>
        <taxon>rosids</taxon>
        <taxon>fabids</taxon>
        <taxon>Fabales</taxon>
        <taxon>Fabaceae</taxon>
        <taxon>Papilionoideae</taxon>
        <taxon>50 kb inversion clade</taxon>
        <taxon>NPAAA clade</taxon>
        <taxon>Hologalegina</taxon>
        <taxon>IRL clade</taxon>
        <taxon>Fabeae</taxon>
        <taxon>Lathyrus</taxon>
    </lineage>
</organism>
<evidence type="ECO:0000313" key="2">
    <source>
        <dbReference type="Proteomes" id="UP001058974"/>
    </source>
</evidence>
<comment type="caution">
    <text evidence="1">The sequence shown here is derived from an EMBL/GenBank/DDBJ whole genome shotgun (WGS) entry which is preliminary data.</text>
</comment>
<reference evidence="1 2" key="1">
    <citation type="journal article" date="2022" name="Nat. Genet.">
        <title>Improved pea reference genome and pan-genome highlight genomic features and evolutionary characteristics.</title>
        <authorList>
            <person name="Yang T."/>
            <person name="Liu R."/>
            <person name="Luo Y."/>
            <person name="Hu S."/>
            <person name="Wang D."/>
            <person name="Wang C."/>
            <person name="Pandey M.K."/>
            <person name="Ge S."/>
            <person name="Xu Q."/>
            <person name="Li N."/>
            <person name="Li G."/>
            <person name="Huang Y."/>
            <person name="Saxena R.K."/>
            <person name="Ji Y."/>
            <person name="Li M."/>
            <person name="Yan X."/>
            <person name="He Y."/>
            <person name="Liu Y."/>
            <person name="Wang X."/>
            <person name="Xiang C."/>
            <person name="Varshney R.K."/>
            <person name="Ding H."/>
            <person name="Gao S."/>
            <person name="Zong X."/>
        </authorList>
    </citation>
    <scope>NUCLEOTIDE SEQUENCE [LARGE SCALE GENOMIC DNA]</scope>
    <source>
        <strain evidence="1 2">cv. Zhongwan 6</strain>
    </source>
</reference>
<evidence type="ECO:0000313" key="1">
    <source>
        <dbReference type="EMBL" id="KAI5436955.1"/>
    </source>
</evidence>
<keyword evidence="2" id="KW-1185">Reference proteome</keyword>
<dbReference type="AlphaFoldDB" id="A0A9D5BAY2"/>
<gene>
    <name evidence="1" type="ORF">KIW84_023184</name>
</gene>
<name>A0A9D5BAY2_PEA</name>
<dbReference type="PANTHER" id="PTHR33156:SF2">
    <property type="entry name" value="OS01G0738000 PROTEIN"/>
    <property type="match status" value="1"/>
</dbReference>
<proteinExistence type="predicted"/>
<dbReference type="EMBL" id="JAMSHJ010000002">
    <property type="protein sequence ID" value="KAI5436955.1"/>
    <property type="molecule type" value="Genomic_DNA"/>
</dbReference>